<organism evidence="1 2">
    <name type="scientific">Henosepilachna vigintioctopunctata</name>
    <dbReference type="NCBI Taxonomy" id="420089"/>
    <lineage>
        <taxon>Eukaryota</taxon>
        <taxon>Metazoa</taxon>
        <taxon>Ecdysozoa</taxon>
        <taxon>Arthropoda</taxon>
        <taxon>Hexapoda</taxon>
        <taxon>Insecta</taxon>
        <taxon>Pterygota</taxon>
        <taxon>Neoptera</taxon>
        <taxon>Endopterygota</taxon>
        <taxon>Coleoptera</taxon>
        <taxon>Polyphaga</taxon>
        <taxon>Cucujiformia</taxon>
        <taxon>Coccinelloidea</taxon>
        <taxon>Coccinellidae</taxon>
        <taxon>Epilachninae</taxon>
        <taxon>Epilachnini</taxon>
        <taxon>Henosepilachna</taxon>
    </lineage>
</organism>
<name>A0AAW1UTD3_9CUCU</name>
<keyword evidence="2" id="KW-1185">Reference proteome</keyword>
<sequence>MKFAYIHTPTMGDRKVSCRPPTATEFQDRIDYVCSSVRDYLFIMWYVARGPPSAPAVPGAALRATEVVRKIPVTVTLVVWTPS</sequence>
<evidence type="ECO:0000313" key="1">
    <source>
        <dbReference type="EMBL" id="KAK9883247.1"/>
    </source>
</evidence>
<dbReference type="AlphaFoldDB" id="A0AAW1UTD3"/>
<dbReference type="Proteomes" id="UP001431783">
    <property type="component" value="Unassembled WGS sequence"/>
</dbReference>
<dbReference type="EMBL" id="JARQZJ010000091">
    <property type="protein sequence ID" value="KAK9883247.1"/>
    <property type="molecule type" value="Genomic_DNA"/>
</dbReference>
<gene>
    <name evidence="1" type="ORF">WA026_001436</name>
</gene>
<accession>A0AAW1UTD3</accession>
<protein>
    <submittedName>
        <fullName evidence="1">Uncharacterized protein</fullName>
    </submittedName>
</protein>
<comment type="caution">
    <text evidence="1">The sequence shown here is derived from an EMBL/GenBank/DDBJ whole genome shotgun (WGS) entry which is preliminary data.</text>
</comment>
<proteinExistence type="predicted"/>
<reference evidence="1 2" key="1">
    <citation type="submission" date="2023-03" db="EMBL/GenBank/DDBJ databases">
        <title>Genome insight into feeding habits of ladybird beetles.</title>
        <authorList>
            <person name="Li H.-S."/>
            <person name="Huang Y.-H."/>
            <person name="Pang H."/>
        </authorList>
    </citation>
    <scope>NUCLEOTIDE SEQUENCE [LARGE SCALE GENOMIC DNA]</scope>
    <source>
        <strain evidence="1">SYSU_2023b</strain>
        <tissue evidence="1">Whole body</tissue>
    </source>
</reference>
<evidence type="ECO:0000313" key="2">
    <source>
        <dbReference type="Proteomes" id="UP001431783"/>
    </source>
</evidence>